<dbReference type="EMBL" id="WNDS01000001">
    <property type="protein sequence ID" value="KAF1017000.1"/>
    <property type="molecule type" value="Genomic_DNA"/>
</dbReference>
<reference evidence="2" key="1">
    <citation type="journal article" date="2020" name="MBio">
        <title>Horizontal gene transfer to a defensive symbiont with a reduced genome amongst a multipartite beetle microbiome.</title>
        <authorList>
            <person name="Waterworth S.C."/>
            <person name="Florez L.V."/>
            <person name="Rees E.R."/>
            <person name="Hertweck C."/>
            <person name="Kaltenpoth M."/>
            <person name="Kwan J.C."/>
        </authorList>
    </citation>
    <scope>NUCLEOTIDE SEQUENCE [LARGE SCALE GENOMIC DNA]</scope>
</reference>
<sequence>MNATSSLPTSPDRERDLTAWAERGWVPDAALRWGIRRLCAQRLHDESAGGQQAQSQQFAQRIAELAGSPLALHVDAANRQHYEVPAAFFQACLGRRLKYSSCYYRTGRETLDQAEDAMLELYGERAGLADGQDILELGCGWGSLTLWMAERYPAARITAVSNSHGQRAHILAQCQARGLHNVQVITCDVNRLALPAAAFDRCVSVEMFEHVRNYERLLGNIAGWLRRDGALFVHIFAHRTLMYPFETDGDDNWMGRHFFTGGLMPAADTLLHFQHDLQLQQRWLLDGTHYQRTANHWLDNQDAHRAEPMPLLQQTYGDAAAIWWQRWRMFWMACAELFGYDQGQQWLVAHYLFRPR</sequence>
<dbReference type="Proteomes" id="UP000487117">
    <property type="component" value="Unassembled WGS sequence"/>
</dbReference>
<dbReference type="InterPro" id="IPR029063">
    <property type="entry name" value="SAM-dependent_MTases_sf"/>
</dbReference>
<dbReference type="CDD" id="cd02440">
    <property type="entry name" value="AdoMet_MTases"/>
    <property type="match status" value="1"/>
</dbReference>
<dbReference type="PANTHER" id="PTHR43832">
    <property type="match status" value="1"/>
</dbReference>
<dbReference type="SUPFAM" id="SSF53335">
    <property type="entry name" value="S-adenosyl-L-methionine-dependent methyltransferases"/>
    <property type="match status" value="1"/>
</dbReference>
<evidence type="ECO:0000313" key="2">
    <source>
        <dbReference type="Proteomes" id="UP000487117"/>
    </source>
</evidence>
<name>A0A7V8FIZ3_STEMA</name>
<evidence type="ECO:0000313" key="1">
    <source>
        <dbReference type="EMBL" id="KAF1017000.1"/>
    </source>
</evidence>
<accession>A0A7V8FIZ3</accession>
<dbReference type="Gene3D" id="3.40.50.150">
    <property type="entry name" value="Vaccinia Virus protein VP39"/>
    <property type="match status" value="1"/>
</dbReference>
<dbReference type="Pfam" id="PF02353">
    <property type="entry name" value="CMAS"/>
    <property type="match status" value="1"/>
</dbReference>
<organism evidence="1 2">
    <name type="scientific">Stenotrophomonas maltophilia</name>
    <name type="common">Pseudomonas maltophilia</name>
    <name type="synonym">Xanthomonas maltophilia</name>
    <dbReference type="NCBI Taxonomy" id="40324"/>
    <lineage>
        <taxon>Bacteria</taxon>
        <taxon>Pseudomonadati</taxon>
        <taxon>Pseudomonadota</taxon>
        <taxon>Gammaproteobacteria</taxon>
        <taxon>Lysobacterales</taxon>
        <taxon>Lysobacteraceae</taxon>
        <taxon>Stenotrophomonas</taxon>
        <taxon>Stenotrophomonas maltophilia group</taxon>
    </lineage>
</organism>
<gene>
    <name evidence="1" type="primary">cfa_1</name>
    <name evidence="1" type="ORF">GAK31_00259</name>
</gene>
<dbReference type="FunFam" id="3.40.50.150:FF:000554">
    <property type="entry name" value="Cation-transporting ATPase"/>
    <property type="match status" value="1"/>
</dbReference>
<proteinExistence type="predicted"/>
<protein>
    <submittedName>
        <fullName evidence="1">Cyclopropane-fatty-acyl-phospholipid synthase</fullName>
    </submittedName>
</protein>
<dbReference type="PANTHER" id="PTHR43832:SF1">
    <property type="entry name" value="S-ADENOSYL-L-METHIONINE-DEPENDENT METHYLTRANSFERASES SUPERFAMILY PROTEIN"/>
    <property type="match status" value="1"/>
</dbReference>
<dbReference type="AlphaFoldDB" id="A0A7V8FIZ3"/>
<comment type="caution">
    <text evidence="1">The sequence shown here is derived from an EMBL/GenBank/DDBJ whole genome shotgun (WGS) entry which is preliminary data.</text>
</comment>